<dbReference type="Proteomes" id="UP001321492">
    <property type="component" value="Unassembled WGS sequence"/>
</dbReference>
<evidence type="ECO:0000259" key="2">
    <source>
        <dbReference type="Pfam" id="PF14827"/>
    </source>
</evidence>
<dbReference type="InterPro" id="IPR029151">
    <property type="entry name" value="Sensor-like_sf"/>
</dbReference>
<sequence length="325" mass="34911">MRRFLGGTAAAVALAVAVVLVLAFGGMLRLLEGAELEANAHDRAVQMKLVSGALASSFDQAAKFALALAETTARRADVAAALAAEDREALQRLSQGPYDYLKRQAGIQIYGYHSKDIRYLLRMHKPESFGDDIAGFRPMVVAANRTRRAQTGVEIGIAGIGLRGIAVVNHGGEMAGTMEVGLDMRPILDLVKASTNADIAVIVVPSLGGIALDDKTPRFGDLNLAMSTDDELFASLLKKSRIRPTRDIEIGEERIDGRAFSMVTQPLVDFSGRLVGLTIALKDDPRAASRRTHTELWVVALCGGILAFVVFSVLFQVALARRRGV</sequence>
<name>A0ABT7AHV1_9HYPH</name>
<feature type="domain" description="Double Cache" evidence="2">
    <location>
        <begin position="54"/>
        <end position="277"/>
    </location>
</feature>
<keyword evidence="1" id="KW-0472">Membrane</keyword>
<dbReference type="RefSeq" id="WP_283740954.1">
    <property type="nucleotide sequence ID" value="NZ_JASJEV010000007.1"/>
</dbReference>
<dbReference type="InterPro" id="IPR029150">
    <property type="entry name" value="dCache_3"/>
</dbReference>
<comment type="caution">
    <text evidence="3">The sequence shown here is derived from an EMBL/GenBank/DDBJ whole genome shotgun (WGS) entry which is preliminary data.</text>
</comment>
<evidence type="ECO:0000313" key="3">
    <source>
        <dbReference type="EMBL" id="MDJ1158952.1"/>
    </source>
</evidence>
<gene>
    <name evidence="3" type="ORF">QNA08_11975</name>
</gene>
<dbReference type="EMBL" id="JASJEV010000007">
    <property type="protein sequence ID" value="MDJ1158952.1"/>
    <property type="molecule type" value="Genomic_DNA"/>
</dbReference>
<dbReference type="Pfam" id="PF14827">
    <property type="entry name" value="dCache_3"/>
    <property type="match status" value="1"/>
</dbReference>
<keyword evidence="4" id="KW-1185">Reference proteome</keyword>
<accession>A0ABT7AHV1</accession>
<feature type="transmembrane region" description="Helical" evidence="1">
    <location>
        <begin position="296"/>
        <end position="319"/>
    </location>
</feature>
<evidence type="ECO:0000256" key="1">
    <source>
        <dbReference type="SAM" id="Phobius"/>
    </source>
</evidence>
<keyword evidence="1" id="KW-1133">Transmembrane helix</keyword>
<keyword evidence="1" id="KW-0812">Transmembrane</keyword>
<evidence type="ECO:0000313" key="4">
    <source>
        <dbReference type="Proteomes" id="UP001321492"/>
    </source>
</evidence>
<protein>
    <submittedName>
        <fullName evidence="3">Cache domain-containing protein</fullName>
    </submittedName>
</protein>
<dbReference type="SUPFAM" id="SSF103190">
    <property type="entry name" value="Sensory domain-like"/>
    <property type="match status" value="1"/>
</dbReference>
<dbReference type="Gene3D" id="3.30.450.20">
    <property type="entry name" value="PAS domain"/>
    <property type="match status" value="1"/>
</dbReference>
<organism evidence="3 4">
    <name type="scientific">Chelatococcus albus</name>
    <dbReference type="NCBI Taxonomy" id="3047466"/>
    <lineage>
        <taxon>Bacteria</taxon>
        <taxon>Pseudomonadati</taxon>
        <taxon>Pseudomonadota</taxon>
        <taxon>Alphaproteobacteria</taxon>
        <taxon>Hyphomicrobiales</taxon>
        <taxon>Chelatococcaceae</taxon>
        <taxon>Chelatococcus</taxon>
    </lineage>
</organism>
<reference evidence="3 4" key="1">
    <citation type="submission" date="2023-05" db="EMBL/GenBank/DDBJ databases">
        <title>Chelatococcus sp. nov., a moderately thermophilic bacterium isolated from hot spring microbial mat.</title>
        <authorList>
            <person name="Hu C.-J."/>
            <person name="Li W.-J."/>
        </authorList>
    </citation>
    <scope>NUCLEOTIDE SEQUENCE [LARGE SCALE GENOMIC DNA]</scope>
    <source>
        <strain evidence="3 4">SYSU G07232</strain>
    </source>
</reference>
<proteinExistence type="predicted"/>